<accession>A0AAD7E7I9</accession>
<gene>
    <name evidence="2" type="ORF">DFH08DRAFT_906161</name>
</gene>
<keyword evidence="3" id="KW-1185">Reference proteome</keyword>
<feature type="transmembrane region" description="Helical" evidence="1">
    <location>
        <begin position="77"/>
        <end position="103"/>
    </location>
</feature>
<keyword evidence="1" id="KW-0812">Transmembrane</keyword>
<protein>
    <submittedName>
        <fullName evidence="2">Uncharacterized protein</fullName>
    </submittedName>
</protein>
<dbReference type="EMBL" id="JARIHO010000123">
    <property type="protein sequence ID" value="KAJ7301948.1"/>
    <property type="molecule type" value="Genomic_DNA"/>
</dbReference>
<comment type="caution">
    <text evidence="2">The sequence shown here is derived from an EMBL/GenBank/DDBJ whole genome shotgun (WGS) entry which is preliminary data.</text>
</comment>
<evidence type="ECO:0000313" key="2">
    <source>
        <dbReference type="EMBL" id="KAJ7301948.1"/>
    </source>
</evidence>
<keyword evidence="1" id="KW-1133">Transmembrane helix</keyword>
<reference evidence="2" key="1">
    <citation type="submission" date="2023-03" db="EMBL/GenBank/DDBJ databases">
        <title>Massive genome expansion in bonnet fungi (Mycena s.s.) driven by repeated elements and novel gene families across ecological guilds.</title>
        <authorList>
            <consortium name="Lawrence Berkeley National Laboratory"/>
            <person name="Harder C.B."/>
            <person name="Miyauchi S."/>
            <person name="Viragh M."/>
            <person name="Kuo A."/>
            <person name="Thoen E."/>
            <person name="Andreopoulos B."/>
            <person name="Lu D."/>
            <person name="Skrede I."/>
            <person name="Drula E."/>
            <person name="Henrissat B."/>
            <person name="Morin E."/>
            <person name="Kohler A."/>
            <person name="Barry K."/>
            <person name="LaButti K."/>
            <person name="Morin E."/>
            <person name="Salamov A."/>
            <person name="Lipzen A."/>
            <person name="Mereny Z."/>
            <person name="Hegedus B."/>
            <person name="Baldrian P."/>
            <person name="Stursova M."/>
            <person name="Weitz H."/>
            <person name="Taylor A."/>
            <person name="Grigoriev I.V."/>
            <person name="Nagy L.G."/>
            <person name="Martin F."/>
            <person name="Kauserud H."/>
        </authorList>
    </citation>
    <scope>NUCLEOTIDE SEQUENCE</scope>
    <source>
        <strain evidence="2">CBHHK002</strain>
    </source>
</reference>
<organism evidence="2 3">
    <name type="scientific">Mycena albidolilacea</name>
    <dbReference type="NCBI Taxonomy" id="1033008"/>
    <lineage>
        <taxon>Eukaryota</taxon>
        <taxon>Fungi</taxon>
        <taxon>Dikarya</taxon>
        <taxon>Basidiomycota</taxon>
        <taxon>Agaricomycotina</taxon>
        <taxon>Agaricomycetes</taxon>
        <taxon>Agaricomycetidae</taxon>
        <taxon>Agaricales</taxon>
        <taxon>Marasmiineae</taxon>
        <taxon>Mycenaceae</taxon>
        <taxon>Mycena</taxon>
    </lineage>
</organism>
<evidence type="ECO:0000313" key="3">
    <source>
        <dbReference type="Proteomes" id="UP001218218"/>
    </source>
</evidence>
<keyword evidence="1" id="KW-0472">Membrane</keyword>
<dbReference type="Proteomes" id="UP001218218">
    <property type="component" value="Unassembled WGS sequence"/>
</dbReference>
<evidence type="ECO:0000256" key="1">
    <source>
        <dbReference type="SAM" id="Phobius"/>
    </source>
</evidence>
<proteinExistence type="predicted"/>
<name>A0AAD7E7I9_9AGAR</name>
<dbReference type="AlphaFoldDB" id="A0AAD7E7I9"/>
<sequence length="178" mass="20429">MAHARCCITTCTGHSRWIFSSTGINSLQHRNSYLGRLALNRLPELNQILCLRYHWNSLEISNDRAQLNRFDSTTAHVLFSCCAFGSTTMHIALVVVGLCQHSIRLRRRGYLRETAVRLRSEPWFSLKKVLAIELILTLYFGARSELLAEHDSRELESIIFLLPSNLDVLFILVRSVEI</sequence>